<feature type="region of interest" description="Disordered" evidence="1">
    <location>
        <begin position="56"/>
        <end position="105"/>
    </location>
</feature>
<proteinExistence type="predicted"/>
<dbReference type="Proteomes" id="UP000299102">
    <property type="component" value="Unassembled WGS sequence"/>
</dbReference>
<sequence length="105" mass="12134">MTLRQEPRRPGPSSPLTVKTSSHARAHAPIAFHIRLESKIHPSILLRRASNLVRLTATTRRPPSHRRSRDEPQTIMRPSENFNVRHSETARPVSDFRQETVRRTT</sequence>
<gene>
    <name evidence="2" type="ORF">EVAR_30382_1</name>
</gene>
<feature type="compositionally biased region" description="Basic and acidic residues" evidence="1">
    <location>
        <begin position="83"/>
        <end position="105"/>
    </location>
</feature>
<accession>A0A4C1W5G9</accession>
<organism evidence="2 3">
    <name type="scientific">Eumeta variegata</name>
    <name type="common">Bagworm moth</name>
    <name type="synonym">Eumeta japonica</name>
    <dbReference type="NCBI Taxonomy" id="151549"/>
    <lineage>
        <taxon>Eukaryota</taxon>
        <taxon>Metazoa</taxon>
        <taxon>Ecdysozoa</taxon>
        <taxon>Arthropoda</taxon>
        <taxon>Hexapoda</taxon>
        <taxon>Insecta</taxon>
        <taxon>Pterygota</taxon>
        <taxon>Neoptera</taxon>
        <taxon>Endopterygota</taxon>
        <taxon>Lepidoptera</taxon>
        <taxon>Glossata</taxon>
        <taxon>Ditrysia</taxon>
        <taxon>Tineoidea</taxon>
        <taxon>Psychidae</taxon>
        <taxon>Oiketicinae</taxon>
        <taxon>Eumeta</taxon>
    </lineage>
</organism>
<reference evidence="2 3" key="1">
    <citation type="journal article" date="2019" name="Commun. Biol.">
        <title>The bagworm genome reveals a unique fibroin gene that provides high tensile strength.</title>
        <authorList>
            <person name="Kono N."/>
            <person name="Nakamura H."/>
            <person name="Ohtoshi R."/>
            <person name="Tomita M."/>
            <person name="Numata K."/>
            <person name="Arakawa K."/>
        </authorList>
    </citation>
    <scope>NUCLEOTIDE SEQUENCE [LARGE SCALE GENOMIC DNA]</scope>
</reference>
<keyword evidence="3" id="KW-1185">Reference proteome</keyword>
<dbReference type="EMBL" id="BGZK01000480">
    <property type="protein sequence ID" value="GBP46253.1"/>
    <property type="molecule type" value="Genomic_DNA"/>
</dbReference>
<evidence type="ECO:0000313" key="3">
    <source>
        <dbReference type="Proteomes" id="UP000299102"/>
    </source>
</evidence>
<evidence type="ECO:0000256" key="1">
    <source>
        <dbReference type="SAM" id="MobiDB-lite"/>
    </source>
</evidence>
<dbReference type="AlphaFoldDB" id="A0A4C1W5G9"/>
<feature type="region of interest" description="Disordered" evidence="1">
    <location>
        <begin position="1"/>
        <end position="24"/>
    </location>
</feature>
<protein>
    <submittedName>
        <fullName evidence="2">Uncharacterized protein</fullName>
    </submittedName>
</protein>
<comment type="caution">
    <text evidence="2">The sequence shown here is derived from an EMBL/GenBank/DDBJ whole genome shotgun (WGS) entry which is preliminary data.</text>
</comment>
<name>A0A4C1W5G9_EUMVA</name>
<evidence type="ECO:0000313" key="2">
    <source>
        <dbReference type="EMBL" id="GBP46253.1"/>
    </source>
</evidence>
<feature type="compositionally biased region" description="Polar residues" evidence="1">
    <location>
        <begin position="14"/>
        <end position="23"/>
    </location>
</feature>